<protein>
    <submittedName>
        <fullName evidence="2">Uncharacterized protein</fullName>
    </submittedName>
</protein>
<name>A0AAW1UH10_9CUCU</name>
<sequence>MVLETHVTKPFQQLPPIVLSLLPGIPFSSSLLVPVLFHIPTTLFTVPSISVSSVSVSPFVSLYTFFRSIVPVLLRNLRFVIGFIFGGKFIMDFFFNRVIRRKPPLDGVQRSS</sequence>
<evidence type="ECO:0000313" key="3">
    <source>
        <dbReference type="Proteomes" id="UP001431783"/>
    </source>
</evidence>
<comment type="caution">
    <text evidence="2">The sequence shown here is derived from an EMBL/GenBank/DDBJ whole genome shotgun (WGS) entry which is preliminary data.</text>
</comment>
<feature type="transmembrane region" description="Helical" evidence="1">
    <location>
        <begin position="77"/>
        <end position="95"/>
    </location>
</feature>
<organism evidence="2 3">
    <name type="scientific">Henosepilachna vigintioctopunctata</name>
    <dbReference type="NCBI Taxonomy" id="420089"/>
    <lineage>
        <taxon>Eukaryota</taxon>
        <taxon>Metazoa</taxon>
        <taxon>Ecdysozoa</taxon>
        <taxon>Arthropoda</taxon>
        <taxon>Hexapoda</taxon>
        <taxon>Insecta</taxon>
        <taxon>Pterygota</taxon>
        <taxon>Neoptera</taxon>
        <taxon>Endopterygota</taxon>
        <taxon>Coleoptera</taxon>
        <taxon>Polyphaga</taxon>
        <taxon>Cucujiformia</taxon>
        <taxon>Coccinelloidea</taxon>
        <taxon>Coccinellidae</taxon>
        <taxon>Epilachninae</taxon>
        <taxon>Epilachnini</taxon>
        <taxon>Henosepilachna</taxon>
    </lineage>
</organism>
<keyword evidence="1" id="KW-0472">Membrane</keyword>
<keyword evidence="1" id="KW-1133">Transmembrane helix</keyword>
<evidence type="ECO:0000256" key="1">
    <source>
        <dbReference type="SAM" id="Phobius"/>
    </source>
</evidence>
<feature type="transmembrane region" description="Helical" evidence="1">
    <location>
        <begin position="44"/>
        <end position="65"/>
    </location>
</feature>
<keyword evidence="1" id="KW-0812">Transmembrane</keyword>
<dbReference type="EMBL" id="JARQZJ010000062">
    <property type="protein sequence ID" value="KAK9879497.1"/>
    <property type="molecule type" value="Genomic_DNA"/>
</dbReference>
<proteinExistence type="predicted"/>
<dbReference type="Proteomes" id="UP001431783">
    <property type="component" value="Unassembled WGS sequence"/>
</dbReference>
<keyword evidence="3" id="KW-1185">Reference proteome</keyword>
<dbReference type="AlphaFoldDB" id="A0AAW1UH10"/>
<gene>
    <name evidence="2" type="ORF">WA026_006566</name>
</gene>
<feature type="transmembrane region" description="Helical" evidence="1">
    <location>
        <begin position="17"/>
        <end position="37"/>
    </location>
</feature>
<reference evidence="2 3" key="1">
    <citation type="submission" date="2023-03" db="EMBL/GenBank/DDBJ databases">
        <title>Genome insight into feeding habits of ladybird beetles.</title>
        <authorList>
            <person name="Li H.-S."/>
            <person name="Huang Y.-H."/>
            <person name="Pang H."/>
        </authorList>
    </citation>
    <scope>NUCLEOTIDE SEQUENCE [LARGE SCALE GENOMIC DNA]</scope>
    <source>
        <strain evidence="2">SYSU_2023b</strain>
        <tissue evidence="2">Whole body</tissue>
    </source>
</reference>
<evidence type="ECO:0000313" key="2">
    <source>
        <dbReference type="EMBL" id="KAK9879497.1"/>
    </source>
</evidence>
<accession>A0AAW1UH10</accession>